<dbReference type="PROSITE" id="PS51257">
    <property type="entry name" value="PROKAR_LIPOPROTEIN"/>
    <property type="match status" value="1"/>
</dbReference>
<comment type="caution">
    <text evidence="1">The sequence shown here is derived from an EMBL/GenBank/DDBJ whole genome shotgun (WGS) entry which is preliminary data.</text>
</comment>
<name>A0ABW3D3K8_9FLAO</name>
<dbReference type="Proteomes" id="UP001596978">
    <property type="component" value="Unassembled WGS sequence"/>
</dbReference>
<evidence type="ECO:0000313" key="1">
    <source>
        <dbReference type="EMBL" id="MFD0863388.1"/>
    </source>
</evidence>
<protein>
    <recommendedName>
        <fullName evidence="3">NlpE C-terminal OB domain-containing protein</fullName>
    </recommendedName>
</protein>
<reference evidence="2" key="1">
    <citation type="journal article" date="2019" name="Int. J. Syst. Evol. Microbiol.">
        <title>The Global Catalogue of Microorganisms (GCM) 10K type strain sequencing project: providing services to taxonomists for standard genome sequencing and annotation.</title>
        <authorList>
            <consortium name="The Broad Institute Genomics Platform"/>
            <consortium name="The Broad Institute Genome Sequencing Center for Infectious Disease"/>
            <person name="Wu L."/>
            <person name="Ma J."/>
        </authorList>
    </citation>
    <scope>NUCLEOTIDE SEQUENCE [LARGE SCALE GENOMIC DNA]</scope>
    <source>
        <strain evidence="2">CCUG 62952</strain>
    </source>
</reference>
<evidence type="ECO:0000313" key="2">
    <source>
        <dbReference type="Proteomes" id="UP001596978"/>
    </source>
</evidence>
<evidence type="ECO:0008006" key="3">
    <source>
        <dbReference type="Google" id="ProtNLM"/>
    </source>
</evidence>
<organism evidence="1 2">
    <name type="scientific">Sungkyunkwania multivorans</name>
    <dbReference type="NCBI Taxonomy" id="1173618"/>
    <lineage>
        <taxon>Bacteria</taxon>
        <taxon>Pseudomonadati</taxon>
        <taxon>Bacteroidota</taxon>
        <taxon>Flavobacteriia</taxon>
        <taxon>Flavobacteriales</taxon>
        <taxon>Flavobacteriaceae</taxon>
        <taxon>Sungkyunkwania</taxon>
    </lineage>
</organism>
<gene>
    <name evidence="1" type="ORF">ACFQ1M_14330</name>
</gene>
<dbReference type="RefSeq" id="WP_386409384.1">
    <property type="nucleotide sequence ID" value="NZ_JBHTJH010000017.1"/>
</dbReference>
<proteinExistence type="predicted"/>
<accession>A0ABW3D3K8</accession>
<sequence length="128" mass="14289">MKNTLLILTMLLSVVSCKNEAKQDRVEESIEENLTTISGEFLYMGESAVLSTGKEVYKVTIDEKMKELDASVKTFKKSEIDFVPVTIKGIITPKEKDAEGWPFEVTIKEVVSVSPPSEENNTITIKSE</sequence>
<keyword evidence="2" id="KW-1185">Reference proteome</keyword>
<dbReference type="EMBL" id="JBHTJH010000017">
    <property type="protein sequence ID" value="MFD0863388.1"/>
    <property type="molecule type" value="Genomic_DNA"/>
</dbReference>